<dbReference type="PROSITE" id="PS51746">
    <property type="entry name" value="PPM_2"/>
    <property type="match status" value="1"/>
</dbReference>
<dbReference type="HOGENOM" id="CLU_034545_4_1_4"/>
<dbReference type="SMART" id="SM00331">
    <property type="entry name" value="PP2C_SIG"/>
    <property type="match status" value="1"/>
</dbReference>
<dbReference type="CDD" id="cd00143">
    <property type="entry name" value="PP2Cc"/>
    <property type="match status" value="1"/>
</dbReference>
<dbReference type="PANTHER" id="PTHR13832:SF827">
    <property type="entry name" value="PROTEIN PHOSPHATASE 1L"/>
    <property type="match status" value="1"/>
</dbReference>
<feature type="domain" description="PPM-type phosphatase" evidence="1">
    <location>
        <begin position="4"/>
        <end position="245"/>
    </location>
</feature>
<dbReference type="PATRIC" id="fig|946483.4.peg.2004"/>
<dbReference type="GO" id="GO:0004722">
    <property type="term" value="F:protein serine/threonine phosphatase activity"/>
    <property type="evidence" value="ECO:0007669"/>
    <property type="project" value="InterPro"/>
</dbReference>
<dbReference type="Gene3D" id="3.60.40.10">
    <property type="entry name" value="PPM-type phosphatase domain"/>
    <property type="match status" value="1"/>
</dbReference>
<reference evidence="2 3" key="1">
    <citation type="journal article" date="2013" name="Genome Biol.">
        <title>Genomic analysis reveals key aspects of prokaryotic symbiosis in the phototrophic consortium "Chlorochromatium aggregatum".</title>
        <authorList>
            <person name="Liu Z."/>
            <person name="Muller J."/>
            <person name="Li T."/>
            <person name="Alvey R.M."/>
            <person name="Vogl K."/>
            <person name="Frigaard N.U."/>
            <person name="Rockwell N.C."/>
            <person name="Boyd E.S."/>
            <person name="Tomsho L.P."/>
            <person name="Schuster S.C."/>
            <person name="Henke P."/>
            <person name="Rohde M."/>
            <person name="Overmann J."/>
            <person name="Bryant D.A."/>
        </authorList>
    </citation>
    <scope>NUCLEOTIDE SEQUENCE [LARGE SCALE GENOMIC DNA]</scope>
    <source>
        <strain evidence="2">CR</strain>
    </source>
</reference>
<dbReference type="OrthoDB" id="9801841at2"/>
<gene>
    <name evidence="2" type="ORF">Cenrod_1990</name>
</gene>
<dbReference type="SMART" id="SM00332">
    <property type="entry name" value="PP2Cc"/>
    <property type="match status" value="1"/>
</dbReference>
<dbReference type="RefSeq" id="WP_022774877.1">
    <property type="nucleotide sequence ID" value="NC_022576.1"/>
</dbReference>
<dbReference type="NCBIfam" id="NF033484">
    <property type="entry name" value="Stp1_PP2C_phos"/>
    <property type="match status" value="1"/>
</dbReference>
<dbReference type="EMBL" id="CP004885">
    <property type="protein sequence ID" value="AGX88063.1"/>
    <property type="molecule type" value="Genomic_DNA"/>
</dbReference>
<dbReference type="InterPro" id="IPR015655">
    <property type="entry name" value="PP2C"/>
</dbReference>
<evidence type="ECO:0000259" key="1">
    <source>
        <dbReference type="PROSITE" id="PS51746"/>
    </source>
</evidence>
<evidence type="ECO:0000313" key="2">
    <source>
        <dbReference type="EMBL" id="AGX88063.1"/>
    </source>
</evidence>
<protein>
    <submittedName>
        <fullName evidence="2">Protein phosphatase</fullName>
    </submittedName>
</protein>
<dbReference type="STRING" id="946483.Cenrod_1990"/>
<accession>U5NCU7</accession>
<name>U5NCU7_9BURK</name>
<evidence type="ECO:0000313" key="3">
    <source>
        <dbReference type="Proteomes" id="UP000017184"/>
    </source>
</evidence>
<dbReference type="InterPro" id="IPR001932">
    <property type="entry name" value="PPM-type_phosphatase-like_dom"/>
</dbReference>
<sequence>MMYSHYALTDPGLVRTNNEDAFLLDETTGVVVLADGMGGYNAGEIASGMATTFIQSEVARWMTQTGSSATPEKIAQAIEISVFKTNLSIFQSASSNPQYAGMGTTLVVGVFHGPVLVLGHVGDSRCYRLRDHKLLRITKDHSMLQEQVDAGLLTAQEASKAPGKNLLTRALGVEENVQIELHTHSVCPNDLYLMCSDGLTDMVDDDRIAELLDAGTPLEDTAQALIRQATQGGGRDNITVVLTRAHPVPERPGLLSRLLGRAANHS</sequence>
<dbReference type="Proteomes" id="UP000017184">
    <property type="component" value="Chromosome"/>
</dbReference>
<dbReference type="SUPFAM" id="SSF81606">
    <property type="entry name" value="PP2C-like"/>
    <property type="match status" value="1"/>
</dbReference>
<dbReference type="AlphaFoldDB" id="U5NCU7"/>
<dbReference type="PANTHER" id="PTHR13832">
    <property type="entry name" value="PROTEIN PHOSPHATASE 2C"/>
    <property type="match status" value="1"/>
</dbReference>
<dbReference type="Pfam" id="PF13672">
    <property type="entry name" value="PP2C_2"/>
    <property type="match status" value="1"/>
</dbReference>
<dbReference type="KEGG" id="cbx:Cenrod_1990"/>
<dbReference type="eggNOG" id="COG0631">
    <property type="taxonomic scope" value="Bacteria"/>
</dbReference>
<dbReference type="InterPro" id="IPR036457">
    <property type="entry name" value="PPM-type-like_dom_sf"/>
</dbReference>
<keyword evidence="3" id="KW-1185">Reference proteome</keyword>
<proteinExistence type="predicted"/>
<organism evidence="2 3">
    <name type="scientific">Candidatus Symbiobacter mobilis CR</name>
    <dbReference type="NCBI Taxonomy" id="946483"/>
    <lineage>
        <taxon>Bacteria</taxon>
        <taxon>Pseudomonadati</taxon>
        <taxon>Pseudomonadota</taxon>
        <taxon>Betaproteobacteria</taxon>
        <taxon>Burkholderiales</taxon>
        <taxon>Comamonadaceae</taxon>
    </lineage>
</organism>